<evidence type="ECO:0000256" key="1">
    <source>
        <dbReference type="SAM" id="Phobius"/>
    </source>
</evidence>
<proteinExistence type="predicted"/>
<dbReference type="AlphaFoldDB" id="A0ABD6BQ46"/>
<dbReference type="EMBL" id="JBHUCZ010000002">
    <property type="protein sequence ID" value="MFD1566801.1"/>
    <property type="molecule type" value="Genomic_DNA"/>
</dbReference>
<evidence type="ECO:0000313" key="2">
    <source>
        <dbReference type="EMBL" id="MFD1566801.1"/>
    </source>
</evidence>
<accession>A0ABD6BQ46</accession>
<name>A0ABD6BQ46_9EURY</name>
<protein>
    <recommendedName>
        <fullName evidence="4">Sulphur transport domain-containing protein</fullName>
    </recommendedName>
</protein>
<feature type="transmembrane region" description="Helical" evidence="1">
    <location>
        <begin position="119"/>
        <end position="148"/>
    </location>
</feature>
<feature type="transmembrane region" description="Helical" evidence="1">
    <location>
        <begin position="21"/>
        <end position="43"/>
    </location>
</feature>
<sequence length="196" mass="19751">MAPSVPTRGRDWRLMARTSRLVLSLPGYAALAVVAAVAALSTFTLSQNLGFVRAVVVFNDGPLVGRLQALLGLYPGFAGSYSPASATLIVVTSALVGLNIALVTYHFREHGLGAREGGGSLAGVVLGMLGAGCAACGSAMLAGLLAVFGVGVGLTALPLHGLEISLLAVAATLLSVHWITQGMRGGEVAGCPVDID</sequence>
<organism evidence="2 3">
    <name type="scientific">Halolamina litorea</name>
    <dbReference type="NCBI Taxonomy" id="1515593"/>
    <lineage>
        <taxon>Archaea</taxon>
        <taxon>Methanobacteriati</taxon>
        <taxon>Methanobacteriota</taxon>
        <taxon>Stenosarchaea group</taxon>
        <taxon>Halobacteria</taxon>
        <taxon>Halobacteriales</taxon>
        <taxon>Haloferacaceae</taxon>
    </lineage>
</organism>
<keyword evidence="1" id="KW-0812">Transmembrane</keyword>
<evidence type="ECO:0000313" key="3">
    <source>
        <dbReference type="Proteomes" id="UP001597139"/>
    </source>
</evidence>
<comment type="caution">
    <text evidence="2">The sequence shown here is derived from an EMBL/GenBank/DDBJ whole genome shotgun (WGS) entry which is preliminary data.</text>
</comment>
<feature type="transmembrane region" description="Helical" evidence="1">
    <location>
        <begin position="160"/>
        <end position="179"/>
    </location>
</feature>
<evidence type="ECO:0008006" key="4">
    <source>
        <dbReference type="Google" id="ProtNLM"/>
    </source>
</evidence>
<keyword evidence="1" id="KW-0472">Membrane</keyword>
<keyword evidence="3" id="KW-1185">Reference proteome</keyword>
<dbReference type="Proteomes" id="UP001597139">
    <property type="component" value="Unassembled WGS sequence"/>
</dbReference>
<gene>
    <name evidence="2" type="ORF">ACFSAU_04785</name>
</gene>
<keyword evidence="1" id="KW-1133">Transmembrane helix</keyword>
<dbReference type="RefSeq" id="WP_267646752.1">
    <property type="nucleotide sequence ID" value="NZ_JANHGR010000001.1"/>
</dbReference>
<feature type="transmembrane region" description="Helical" evidence="1">
    <location>
        <begin position="84"/>
        <end position="107"/>
    </location>
</feature>
<reference evidence="2 3" key="1">
    <citation type="journal article" date="2019" name="Int. J. Syst. Evol. Microbiol.">
        <title>The Global Catalogue of Microorganisms (GCM) 10K type strain sequencing project: providing services to taxonomists for standard genome sequencing and annotation.</title>
        <authorList>
            <consortium name="The Broad Institute Genomics Platform"/>
            <consortium name="The Broad Institute Genome Sequencing Center for Infectious Disease"/>
            <person name="Wu L."/>
            <person name="Ma J."/>
        </authorList>
    </citation>
    <scope>NUCLEOTIDE SEQUENCE [LARGE SCALE GENOMIC DNA]</scope>
    <source>
        <strain evidence="2 3">CGMCC 1.12859</strain>
    </source>
</reference>